<dbReference type="InterPro" id="IPR011041">
    <property type="entry name" value="Quinoprot_gluc/sorb_DH_b-prop"/>
</dbReference>
<sequence>MSHLKCHPLRFAVLLFTLLILSCKQQPKTNTVDVLGHIPRPSVAETKPIYTPQSPEETIKSISVPEGFELQLVASEPMISEPVAISWDPNGRLFVAEMRTYMQDVDGTGTNEPVSRISMLEDLDGDGKMDKSTVFIDSLLLPRIILALDDRLLVGETYTNNIWSYSDSNGDGKADEKKLVYNNPKRDTRNLEHQRSGLAWNLDNWIYMARSPVRFKFKDNKMVADTLMDAPFNQWGIGKDDYGRLFFSIAGREVPANGFQLNPKYGNLDLEGQLEKGFEATWPGVTTPDVQGGQKRLRENITLNHFTAPCGQTVYRGDTLPESMKGDLFVCEPVGRLIRRAKVTDKDGKIVLKNAYDQQEFITSNDMNFRPVNTYTGPDGSLYIVDMYRGIIQESNWTKEGSYLRPVIVEHGLDKNIGRGRIYRLVKKDHQQTPKPQLLDTPTNQLLQYLSHPNGWWRDNAQKLIILREDKSIVPQLEELVLGKSSIADKLMFWKDPASHLGRIHALWTLEGLGALDKSVILSVMDDEDPQLQKVALELGEPYLQNNDTEVLAKFKKLANTSNINVRKQVILSLQYAQPKGGNDLLNDLKAKENNENLLAFANRKLLGSNSDPWKDLRAKLVDKHPYYRDMVINGAKNFSQLCATCHGKNGKGVPVEDGGYLAPPLSGSAFVNGDQEKLISILLHGLTGPINGKEYSDVMPSLKGQTNEYIASVLSYIRTNLDNKAGIINPQTVQKVREKTKDRQKYWTEEELKNYK</sequence>
<dbReference type="Gene3D" id="2.120.10.30">
    <property type="entry name" value="TolB, C-terminal domain"/>
    <property type="match status" value="2"/>
</dbReference>
<evidence type="ECO:0000313" key="6">
    <source>
        <dbReference type="EMBL" id="RTE53507.1"/>
    </source>
</evidence>
<dbReference type="PANTHER" id="PTHR33546:SF1">
    <property type="entry name" value="LARGE, MULTIFUNCTIONAL SECRETED PROTEIN"/>
    <property type="match status" value="1"/>
</dbReference>
<dbReference type="PROSITE" id="PS51257">
    <property type="entry name" value="PROKAR_LIPOPROTEIN"/>
    <property type="match status" value="1"/>
</dbReference>
<evidence type="ECO:0000256" key="2">
    <source>
        <dbReference type="ARBA" id="ARBA00022723"/>
    </source>
</evidence>
<dbReference type="GO" id="GO:0046872">
    <property type="term" value="F:metal ion binding"/>
    <property type="evidence" value="ECO:0007669"/>
    <property type="project" value="UniProtKB-KW"/>
</dbReference>
<keyword evidence="7" id="KW-1185">Reference proteome</keyword>
<comment type="caution">
    <text evidence="6">The sequence shown here is derived from an EMBL/GenBank/DDBJ whole genome shotgun (WGS) entry which is preliminary data.</text>
</comment>
<dbReference type="OrthoDB" id="9808161at2"/>
<dbReference type="InterPro" id="IPR011989">
    <property type="entry name" value="ARM-like"/>
</dbReference>
<keyword evidence="3 4" id="KW-0408">Iron</keyword>
<dbReference type="InterPro" id="IPR009056">
    <property type="entry name" value="Cyt_c-like_dom"/>
</dbReference>
<keyword evidence="1 4" id="KW-0349">Heme</keyword>
<evidence type="ECO:0000256" key="1">
    <source>
        <dbReference type="ARBA" id="ARBA00022617"/>
    </source>
</evidence>
<dbReference type="EMBL" id="RQPJ01000005">
    <property type="protein sequence ID" value="RTE53507.1"/>
    <property type="molecule type" value="Genomic_DNA"/>
</dbReference>
<organism evidence="6 7">
    <name type="scientific">Arenibacter aquaticus</name>
    <dbReference type="NCBI Taxonomy" id="2489054"/>
    <lineage>
        <taxon>Bacteria</taxon>
        <taxon>Pseudomonadati</taxon>
        <taxon>Bacteroidota</taxon>
        <taxon>Flavobacteriia</taxon>
        <taxon>Flavobacteriales</taxon>
        <taxon>Flavobacteriaceae</taxon>
        <taxon>Arenibacter</taxon>
    </lineage>
</organism>
<proteinExistence type="predicted"/>
<evidence type="ECO:0000256" key="4">
    <source>
        <dbReference type="PROSITE-ProRule" id="PRU00433"/>
    </source>
</evidence>
<dbReference type="SUPFAM" id="SSF46626">
    <property type="entry name" value="Cytochrome c"/>
    <property type="match status" value="1"/>
</dbReference>
<dbReference type="Gene3D" id="1.10.760.10">
    <property type="entry name" value="Cytochrome c-like domain"/>
    <property type="match status" value="1"/>
</dbReference>
<dbReference type="GO" id="GO:0020037">
    <property type="term" value="F:heme binding"/>
    <property type="evidence" value="ECO:0007669"/>
    <property type="project" value="InterPro"/>
</dbReference>
<evidence type="ECO:0000256" key="3">
    <source>
        <dbReference type="ARBA" id="ARBA00023004"/>
    </source>
</evidence>
<gene>
    <name evidence="6" type="ORF">EHW67_10885</name>
</gene>
<dbReference type="SUPFAM" id="SSF50952">
    <property type="entry name" value="Soluble quinoprotein glucose dehydrogenase"/>
    <property type="match status" value="1"/>
</dbReference>
<dbReference type="SUPFAM" id="SSF48371">
    <property type="entry name" value="ARM repeat"/>
    <property type="match status" value="1"/>
</dbReference>
<protein>
    <submittedName>
        <fullName evidence="6">Cytochrome C</fullName>
    </submittedName>
</protein>
<dbReference type="GO" id="GO:0009055">
    <property type="term" value="F:electron transfer activity"/>
    <property type="evidence" value="ECO:0007669"/>
    <property type="project" value="InterPro"/>
</dbReference>
<dbReference type="PANTHER" id="PTHR33546">
    <property type="entry name" value="LARGE, MULTIFUNCTIONAL SECRETED PROTEIN-RELATED"/>
    <property type="match status" value="1"/>
</dbReference>
<dbReference type="InterPro" id="IPR055557">
    <property type="entry name" value="DUF7133"/>
</dbReference>
<dbReference type="Proteomes" id="UP000267585">
    <property type="component" value="Unassembled WGS sequence"/>
</dbReference>
<name>A0A430K2Z0_9FLAO</name>
<dbReference type="Pfam" id="PF23500">
    <property type="entry name" value="DUF7133"/>
    <property type="match status" value="1"/>
</dbReference>
<dbReference type="AlphaFoldDB" id="A0A430K2Z0"/>
<evidence type="ECO:0000313" key="7">
    <source>
        <dbReference type="Proteomes" id="UP000267585"/>
    </source>
</evidence>
<dbReference type="RefSeq" id="WP_126162402.1">
    <property type="nucleotide sequence ID" value="NZ_RQPJ01000005.1"/>
</dbReference>
<feature type="domain" description="Cytochrome c" evidence="5">
    <location>
        <begin position="630"/>
        <end position="722"/>
    </location>
</feature>
<dbReference type="InterPro" id="IPR011042">
    <property type="entry name" value="6-blade_b-propeller_TolB-like"/>
</dbReference>
<dbReference type="InterPro" id="IPR016024">
    <property type="entry name" value="ARM-type_fold"/>
</dbReference>
<dbReference type="InterPro" id="IPR036909">
    <property type="entry name" value="Cyt_c-like_dom_sf"/>
</dbReference>
<dbReference type="Pfam" id="PF00034">
    <property type="entry name" value="Cytochrom_C"/>
    <property type="match status" value="1"/>
</dbReference>
<accession>A0A430K2Z0</accession>
<reference evidence="6 7" key="1">
    <citation type="submission" date="2018-11" db="EMBL/GenBank/DDBJ databases">
        <title>Arenibacter aquaticus sp.nov., a marine bacterium isolated from surface seawater in the South China Sea.</title>
        <authorList>
            <person name="Guo J."/>
            <person name="Sun J."/>
        </authorList>
    </citation>
    <scope>NUCLEOTIDE SEQUENCE [LARGE SCALE GENOMIC DNA]</scope>
    <source>
        <strain evidence="6 7">GUO666</strain>
    </source>
</reference>
<dbReference type="Gene3D" id="1.25.10.10">
    <property type="entry name" value="Leucine-rich Repeat Variant"/>
    <property type="match status" value="1"/>
</dbReference>
<keyword evidence="2 4" id="KW-0479">Metal-binding</keyword>
<evidence type="ECO:0000259" key="5">
    <source>
        <dbReference type="PROSITE" id="PS51007"/>
    </source>
</evidence>
<dbReference type="PROSITE" id="PS51007">
    <property type="entry name" value="CYTC"/>
    <property type="match status" value="1"/>
</dbReference>